<feature type="binding site" evidence="6">
    <location>
        <position position="411"/>
    </location>
    <ligand>
        <name>substrate</name>
    </ligand>
</feature>
<dbReference type="Gene3D" id="3.60.70.12">
    <property type="entry name" value="L-amino peptidase D-ALA esterase/amidase"/>
    <property type="match status" value="1"/>
</dbReference>
<reference evidence="8" key="1">
    <citation type="journal article" date="2019" name="Int. J. Syst. Evol. Microbiol.">
        <title>The Global Catalogue of Microorganisms (GCM) 10K type strain sequencing project: providing services to taxonomists for standard genome sequencing and annotation.</title>
        <authorList>
            <consortium name="The Broad Institute Genomics Platform"/>
            <consortium name="The Broad Institute Genome Sequencing Center for Infectious Disease"/>
            <person name="Wu L."/>
            <person name="Ma J."/>
        </authorList>
    </citation>
    <scope>NUCLEOTIDE SEQUENCE [LARGE SCALE GENOMIC DNA]</scope>
    <source>
        <strain evidence="8">WYCCWR 12678</strain>
    </source>
</reference>
<comment type="pathway">
    <text evidence="6">Amino-acid biosynthesis; L-arginine biosynthesis; L-ornithine and N-acetyl-L-glutamate from L-glutamate and N(2)-acetyl-L-ornithine (cyclic): step 1/1.</text>
</comment>
<feature type="binding site" evidence="6">
    <location>
        <position position="187"/>
    </location>
    <ligand>
        <name>substrate</name>
    </ligand>
</feature>
<proteinExistence type="inferred from homology"/>
<feature type="site" description="Involved in the stabilization of negative charge on the oxyanion by the formation of the oxyanion hole" evidence="6">
    <location>
        <position position="124"/>
    </location>
</feature>
<dbReference type="RefSeq" id="WP_380026254.1">
    <property type="nucleotide sequence ID" value="NZ_JBHSHC010000099.1"/>
</dbReference>
<dbReference type="HAMAP" id="MF_01106">
    <property type="entry name" value="ArgJ"/>
    <property type="match status" value="1"/>
</dbReference>
<gene>
    <name evidence="6 7" type="primary">argJ</name>
    <name evidence="7" type="ORF">ACFO8Q_13170</name>
</gene>
<comment type="function">
    <text evidence="6">Catalyzes two activities which are involved in the cyclic version of arginine biosynthesis: the synthesis of N-acetylglutamate from glutamate and acetyl-CoA as the acetyl donor, and of ornithine by transacetylation between N(2)-acetylornithine and glutamate.</text>
</comment>
<evidence type="ECO:0000256" key="5">
    <source>
        <dbReference type="ARBA" id="ARBA00023315"/>
    </source>
</evidence>
<dbReference type="EC" id="2.3.1.1" evidence="6"/>
<comment type="caution">
    <text evidence="7">The sequence shown here is derived from an EMBL/GenBank/DDBJ whole genome shotgun (WGS) entry which is preliminary data.</text>
</comment>
<evidence type="ECO:0000313" key="7">
    <source>
        <dbReference type="EMBL" id="MFC4768298.1"/>
    </source>
</evidence>
<keyword evidence="4 6" id="KW-0068">Autocatalytic cleavage</keyword>
<dbReference type="CDD" id="cd02152">
    <property type="entry name" value="OAT"/>
    <property type="match status" value="1"/>
</dbReference>
<evidence type="ECO:0000256" key="3">
    <source>
        <dbReference type="ARBA" id="ARBA00022679"/>
    </source>
</evidence>
<dbReference type="InterPro" id="IPR002813">
    <property type="entry name" value="Arg_biosynth_ArgJ"/>
</dbReference>
<feature type="binding site" evidence="6">
    <location>
        <position position="406"/>
    </location>
    <ligand>
        <name>substrate</name>
    </ligand>
</feature>
<dbReference type="EMBL" id="JBHSHC010000099">
    <property type="protein sequence ID" value="MFC4768298.1"/>
    <property type="molecule type" value="Genomic_DNA"/>
</dbReference>
<comment type="subcellular location">
    <subcellularLocation>
        <location evidence="6">Cytoplasm</location>
    </subcellularLocation>
</comment>
<feature type="binding site" evidence="6">
    <location>
        <position position="161"/>
    </location>
    <ligand>
        <name>substrate</name>
    </ligand>
</feature>
<evidence type="ECO:0000256" key="4">
    <source>
        <dbReference type="ARBA" id="ARBA00022813"/>
    </source>
</evidence>
<dbReference type="GO" id="GO:0004358">
    <property type="term" value="F:L-glutamate N-acetyltransferase activity, acting on acetyl-L-ornithine as donor"/>
    <property type="evidence" value="ECO:0007669"/>
    <property type="project" value="UniProtKB-EC"/>
</dbReference>
<dbReference type="PANTHER" id="PTHR23100">
    <property type="entry name" value="ARGININE BIOSYNTHESIS BIFUNCTIONAL PROTEIN ARGJ"/>
    <property type="match status" value="1"/>
</dbReference>
<dbReference type="InterPro" id="IPR016117">
    <property type="entry name" value="ArgJ-like_dom_sf"/>
</dbReference>
<feature type="site" description="Cleavage; by autolysis" evidence="6">
    <location>
        <begin position="197"/>
        <end position="198"/>
    </location>
</feature>
<dbReference type="InterPro" id="IPR042195">
    <property type="entry name" value="ArgJ_beta_C"/>
</dbReference>
<keyword evidence="6" id="KW-0963">Cytoplasm</keyword>
<comment type="subunit">
    <text evidence="2 6">Heterotetramer of two alpha and two beta chains.</text>
</comment>
<keyword evidence="6" id="KW-0028">Amino-acid biosynthesis</keyword>
<feature type="site" description="Involved in the stabilization of negative charge on the oxyanion by the formation of the oxyanion hole" evidence="6">
    <location>
        <position position="125"/>
    </location>
</feature>
<evidence type="ECO:0000256" key="2">
    <source>
        <dbReference type="ARBA" id="ARBA00011475"/>
    </source>
</evidence>
<keyword evidence="6" id="KW-0511">Multifunctional enzyme</keyword>
<dbReference type="NCBIfam" id="NF003802">
    <property type="entry name" value="PRK05388.1"/>
    <property type="match status" value="1"/>
</dbReference>
<evidence type="ECO:0000313" key="8">
    <source>
        <dbReference type="Proteomes" id="UP001596002"/>
    </source>
</evidence>
<feature type="binding site" evidence="6">
    <location>
        <position position="198"/>
    </location>
    <ligand>
        <name>substrate</name>
    </ligand>
</feature>
<dbReference type="Pfam" id="PF01960">
    <property type="entry name" value="ArgJ"/>
    <property type="match status" value="1"/>
</dbReference>
<comment type="pathway">
    <text evidence="6">Amino-acid biosynthesis; L-arginine biosynthesis; N(2)-acetyl-L-ornithine from L-glutamate: step 1/4.</text>
</comment>
<evidence type="ECO:0000256" key="6">
    <source>
        <dbReference type="HAMAP-Rule" id="MF_01106"/>
    </source>
</evidence>
<dbReference type="Gene3D" id="3.10.20.340">
    <property type="entry name" value="ArgJ beta chain, C-terminal domain"/>
    <property type="match status" value="1"/>
</dbReference>
<keyword evidence="5 6" id="KW-0012">Acyltransferase</keyword>
<organism evidence="7 8">
    <name type="scientific">Effusibacillus consociatus</name>
    <dbReference type="NCBI Taxonomy" id="1117041"/>
    <lineage>
        <taxon>Bacteria</taxon>
        <taxon>Bacillati</taxon>
        <taxon>Bacillota</taxon>
        <taxon>Bacilli</taxon>
        <taxon>Bacillales</taxon>
        <taxon>Alicyclobacillaceae</taxon>
        <taxon>Effusibacillus</taxon>
    </lineage>
</organism>
<dbReference type="SUPFAM" id="SSF56266">
    <property type="entry name" value="DmpA/ArgJ-like"/>
    <property type="match status" value="1"/>
</dbReference>
<protein>
    <recommendedName>
        <fullName evidence="6">Arginine biosynthesis bifunctional protein ArgJ</fullName>
    </recommendedName>
    <domain>
        <recommendedName>
            <fullName evidence="6">Glutamate N-acetyltransferase</fullName>
            <ecNumber evidence="6">2.3.1.35</ecNumber>
        </recommendedName>
        <alternativeName>
            <fullName evidence="6">Ornithine acetyltransferase</fullName>
            <shortName evidence="6">OATase</shortName>
        </alternativeName>
        <alternativeName>
            <fullName evidence="6">Ornithine transacetylase</fullName>
        </alternativeName>
    </domain>
    <domain>
        <recommendedName>
            <fullName evidence="6">Amino-acid acetyltransferase</fullName>
            <ecNumber evidence="6">2.3.1.1</ecNumber>
        </recommendedName>
        <alternativeName>
            <fullName evidence="6">N-acetylglutamate synthase</fullName>
            <shortName evidence="6">AGSase</shortName>
        </alternativeName>
    </domain>
    <component>
        <recommendedName>
            <fullName evidence="6">Arginine biosynthesis bifunctional protein ArgJ alpha chain</fullName>
        </recommendedName>
    </component>
    <component>
        <recommendedName>
            <fullName evidence="6">Arginine biosynthesis bifunctional protein ArgJ beta chain</fullName>
        </recommendedName>
    </component>
</protein>
<accession>A0ABV9Q3E5</accession>
<comment type="catalytic activity">
    <reaction evidence="6">
        <text>L-glutamate + acetyl-CoA = N-acetyl-L-glutamate + CoA + H(+)</text>
        <dbReference type="Rhea" id="RHEA:24292"/>
        <dbReference type="ChEBI" id="CHEBI:15378"/>
        <dbReference type="ChEBI" id="CHEBI:29985"/>
        <dbReference type="ChEBI" id="CHEBI:44337"/>
        <dbReference type="ChEBI" id="CHEBI:57287"/>
        <dbReference type="ChEBI" id="CHEBI:57288"/>
        <dbReference type="EC" id="2.3.1.1"/>
    </reaction>
</comment>
<feature type="active site" description="Nucleophile" evidence="6">
    <location>
        <position position="198"/>
    </location>
</feature>
<sequence>MLKTEKKIQVVENGGVTAPKGYKAAGVPAGIKNGKKEKKDVAVLVSEVPAAAAGVYTTNAVQAAPLLVTKASLEKTGLLQAVVVNSGNANACTGEQGIKDAEEMQELTAKVFQIDKELVGVASTGVIGVLLPMDRISEGIAEASRKVSGDGGVDFARAIMTTDLVKKEVAVQVEIEGKVVTIGGAGKGSGMIHPNMATMLGFITTDAAIEQAALQAALRQITNRTFNRITVDGDTSTNDMVLVLANGQAGNDTLNPGHEEWPLFVEALEYVALHLAKAIARDGEGATRLIVAEVCGARSEEDAEKVAKTIVGSSLVKTAVFGADANWGRLMMAVGRSGAEVDPNRVDIWIGSIQVAANGMGMEYDEAEATLELQKDPVVFKVNLNVGHADATAYGCDLTYEYVKINGSYRT</sequence>
<feature type="chain" id="PRO_5044922108" description="Arginine biosynthesis bifunctional protein ArgJ beta chain" evidence="6">
    <location>
        <begin position="198"/>
        <end position="411"/>
    </location>
</feature>
<evidence type="ECO:0000256" key="1">
    <source>
        <dbReference type="ARBA" id="ARBA00006774"/>
    </source>
</evidence>
<dbReference type="NCBIfam" id="TIGR00120">
    <property type="entry name" value="ArgJ"/>
    <property type="match status" value="1"/>
</dbReference>
<keyword evidence="3 6" id="KW-0808">Transferase</keyword>
<keyword evidence="6" id="KW-0055">Arginine biosynthesis</keyword>
<feature type="chain" id="PRO_5044922107" description="Arginine biosynthesis bifunctional protein ArgJ alpha chain" evidence="6">
    <location>
        <begin position="1"/>
        <end position="197"/>
    </location>
</feature>
<comment type="similarity">
    <text evidence="1 6">Belongs to the ArgJ family.</text>
</comment>
<dbReference type="EC" id="2.3.1.35" evidence="6"/>
<feature type="binding site" evidence="6">
    <location>
        <position position="284"/>
    </location>
    <ligand>
        <name>substrate</name>
    </ligand>
</feature>
<name>A0ABV9Q3E5_9BACL</name>
<dbReference type="Proteomes" id="UP001596002">
    <property type="component" value="Unassembled WGS sequence"/>
</dbReference>
<dbReference type="PANTHER" id="PTHR23100:SF0">
    <property type="entry name" value="ARGININE BIOSYNTHESIS BIFUNCTIONAL PROTEIN ARGJ, MITOCHONDRIAL"/>
    <property type="match status" value="1"/>
</dbReference>
<keyword evidence="8" id="KW-1185">Reference proteome</keyword>
<comment type="catalytic activity">
    <reaction evidence="6">
        <text>N(2)-acetyl-L-ornithine + L-glutamate = N-acetyl-L-glutamate + L-ornithine</text>
        <dbReference type="Rhea" id="RHEA:15349"/>
        <dbReference type="ChEBI" id="CHEBI:29985"/>
        <dbReference type="ChEBI" id="CHEBI:44337"/>
        <dbReference type="ChEBI" id="CHEBI:46911"/>
        <dbReference type="ChEBI" id="CHEBI:57805"/>
        <dbReference type="EC" id="2.3.1.35"/>
    </reaction>
</comment>